<evidence type="ECO:0000256" key="2">
    <source>
        <dbReference type="ARBA" id="ARBA00023004"/>
    </source>
</evidence>
<dbReference type="HOGENOM" id="CLU_3282843_0_0_9"/>
<sequence>MVDKTVKEGVYFDWNYCKGCGICANECPKQCISMIPEGGEQI</sequence>
<dbReference type="Pfam" id="PF00037">
    <property type="entry name" value="Fer4"/>
    <property type="match status" value="1"/>
</dbReference>
<dbReference type="SUPFAM" id="SSF54862">
    <property type="entry name" value="4Fe-4S ferredoxins"/>
    <property type="match status" value="1"/>
</dbReference>
<name>C0CJZ9_BLAHS</name>
<dbReference type="InterPro" id="IPR017900">
    <property type="entry name" value="4Fe4S_Fe_S_CS"/>
</dbReference>
<dbReference type="PATRIC" id="fig|476272.21.peg.2516"/>
<evidence type="ECO:0000256" key="1">
    <source>
        <dbReference type="ARBA" id="ARBA00022723"/>
    </source>
</evidence>
<dbReference type="GO" id="GO:0051536">
    <property type="term" value="F:iron-sulfur cluster binding"/>
    <property type="evidence" value="ECO:0007669"/>
    <property type="project" value="UniProtKB-KW"/>
</dbReference>
<accession>C0CJZ9</accession>
<dbReference type="PROSITE" id="PS51379">
    <property type="entry name" value="4FE4S_FER_2"/>
    <property type="match status" value="1"/>
</dbReference>
<reference evidence="5 6" key="2">
    <citation type="submission" date="2009-02" db="EMBL/GenBank/DDBJ databases">
        <title>Draft genome sequence of Blautia hydrogenotrophica DSM 10507 (Ruminococcus hydrogenotrophicus DSM 10507).</title>
        <authorList>
            <person name="Sudarsanam P."/>
            <person name="Ley R."/>
            <person name="Guruge J."/>
            <person name="Turnbaugh P.J."/>
            <person name="Mahowald M."/>
            <person name="Liep D."/>
            <person name="Gordon J."/>
        </authorList>
    </citation>
    <scope>NUCLEOTIDE SEQUENCE [LARGE SCALE GENOMIC DNA]</scope>
    <source>
        <strain evidence="6">DSM 10507 / JCM 14656 / S5a33</strain>
    </source>
</reference>
<keyword evidence="1" id="KW-0479">Metal-binding</keyword>
<proteinExistence type="predicted"/>
<keyword evidence="2" id="KW-0408">Iron</keyword>
<protein>
    <recommendedName>
        <fullName evidence="4">4Fe-4S ferredoxin-type domain-containing protein</fullName>
    </recommendedName>
</protein>
<keyword evidence="3" id="KW-0411">Iron-sulfur</keyword>
<dbReference type="Gene3D" id="3.30.70.20">
    <property type="match status" value="1"/>
</dbReference>
<keyword evidence="6" id="KW-1185">Reference proteome</keyword>
<dbReference type="EMBL" id="ACBZ01000054">
    <property type="protein sequence ID" value="EEG49928.1"/>
    <property type="molecule type" value="Genomic_DNA"/>
</dbReference>
<evidence type="ECO:0000259" key="4">
    <source>
        <dbReference type="PROSITE" id="PS51379"/>
    </source>
</evidence>
<dbReference type="PROSITE" id="PS00198">
    <property type="entry name" value="4FE4S_FER_1"/>
    <property type="match status" value="1"/>
</dbReference>
<comment type="caution">
    <text evidence="5">The sequence shown here is derived from an EMBL/GenBank/DDBJ whole genome shotgun (WGS) entry which is preliminary data.</text>
</comment>
<evidence type="ECO:0000313" key="5">
    <source>
        <dbReference type="EMBL" id="EEG49928.1"/>
    </source>
</evidence>
<gene>
    <name evidence="5" type="ORF">RUMHYD_01169</name>
</gene>
<evidence type="ECO:0000313" key="6">
    <source>
        <dbReference type="Proteomes" id="UP000003100"/>
    </source>
</evidence>
<feature type="domain" description="4Fe-4S ferredoxin-type" evidence="4">
    <location>
        <begin position="8"/>
        <end position="37"/>
    </location>
</feature>
<organism evidence="5 6">
    <name type="scientific">Blautia hydrogenotrophica (strain DSM 10507 / JCM 14656 / S5a33)</name>
    <name type="common">Ruminococcus hydrogenotrophicus</name>
    <dbReference type="NCBI Taxonomy" id="476272"/>
    <lineage>
        <taxon>Bacteria</taxon>
        <taxon>Bacillati</taxon>
        <taxon>Bacillota</taxon>
        <taxon>Clostridia</taxon>
        <taxon>Lachnospirales</taxon>
        <taxon>Lachnospiraceae</taxon>
        <taxon>Blautia</taxon>
    </lineage>
</organism>
<dbReference type="AlphaFoldDB" id="C0CJZ9"/>
<dbReference type="GO" id="GO:0046872">
    <property type="term" value="F:metal ion binding"/>
    <property type="evidence" value="ECO:0007669"/>
    <property type="project" value="UniProtKB-KW"/>
</dbReference>
<dbReference type="InterPro" id="IPR017896">
    <property type="entry name" value="4Fe4S_Fe-S-bd"/>
</dbReference>
<evidence type="ECO:0000256" key="3">
    <source>
        <dbReference type="ARBA" id="ARBA00023014"/>
    </source>
</evidence>
<dbReference type="Proteomes" id="UP000003100">
    <property type="component" value="Unassembled WGS sequence"/>
</dbReference>
<reference evidence="5 6" key="1">
    <citation type="submission" date="2009-01" db="EMBL/GenBank/DDBJ databases">
        <authorList>
            <person name="Fulton L."/>
            <person name="Clifton S."/>
            <person name="Fulton B."/>
            <person name="Xu J."/>
            <person name="Minx P."/>
            <person name="Pepin K.H."/>
            <person name="Johnson M."/>
            <person name="Bhonagiri V."/>
            <person name="Nash W.E."/>
            <person name="Mardis E.R."/>
            <person name="Wilson R.K."/>
        </authorList>
    </citation>
    <scope>NUCLEOTIDE SEQUENCE [LARGE SCALE GENOMIC DNA]</scope>
    <source>
        <strain evidence="6">DSM 10507 / JCM 14656 / S5a33</strain>
    </source>
</reference>